<name>A0A8S3XZF3_PARAO</name>
<dbReference type="AlphaFoldDB" id="A0A8S3XZF3"/>
<protein>
    <submittedName>
        <fullName evidence="1">(apollo) hypothetical protein</fullName>
    </submittedName>
</protein>
<dbReference type="EMBL" id="CAJQZP010001402">
    <property type="protein sequence ID" value="CAG5043401.1"/>
    <property type="molecule type" value="Genomic_DNA"/>
</dbReference>
<reference evidence="1" key="1">
    <citation type="submission" date="2021-04" db="EMBL/GenBank/DDBJ databases">
        <authorList>
            <person name="Tunstrom K."/>
        </authorList>
    </citation>
    <scope>NUCLEOTIDE SEQUENCE</scope>
</reference>
<dbReference type="Proteomes" id="UP000691718">
    <property type="component" value="Unassembled WGS sequence"/>
</dbReference>
<evidence type="ECO:0000313" key="2">
    <source>
        <dbReference type="Proteomes" id="UP000691718"/>
    </source>
</evidence>
<comment type="caution">
    <text evidence="1">The sequence shown here is derived from an EMBL/GenBank/DDBJ whole genome shotgun (WGS) entry which is preliminary data.</text>
</comment>
<evidence type="ECO:0000313" key="1">
    <source>
        <dbReference type="EMBL" id="CAG5043401.1"/>
    </source>
</evidence>
<gene>
    <name evidence="1" type="ORF">PAPOLLO_LOCUS22699</name>
</gene>
<proteinExistence type="predicted"/>
<sequence length="72" mass="7943">MELNDKVAVVTLSFDWIDGGVPSFVTGWGRLGVTITGPILIMYPYPDELQILYLETMSPQQYTAAIYEAAAT</sequence>
<accession>A0A8S3XZF3</accession>
<organism evidence="1 2">
    <name type="scientific">Parnassius apollo</name>
    <name type="common">Apollo butterfly</name>
    <name type="synonym">Papilio apollo</name>
    <dbReference type="NCBI Taxonomy" id="110799"/>
    <lineage>
        <taxon>Eukaryota</taxon>
        <taxon>Metazoa</taxon>
        <taxon>Ecdysozoa</taxon>
        <taxon>Arthropoda</taxon>
        <taxon>Hexapoda</taxon>
        <taxon>Insecta</taxon>
        <taxon>Pterygota</taxon>
        <taxon>Neoptera</taxon>
        <taxon>Endopterygota</taxon>
        <taxon>Lepidoptera</taxon>
        <taxon>Glossata</taxon>
        <taxon>Ditrysia</taxon>
        <taxon>Papilionoidea</taxon>
        <taxon>Papilionidae</taxon>
        <taxon>Parnassiinae</taxon>
        <taxon>Parnassini</taxon>
        <taxon>Parnassius</taxon>
        <taxon>Parnassius</taxon>
    </lineage>
</organism>
<keyword evidence="2" id="KW-1185">Reference proteome</keyword>
<dbReference type="OrthoDB" id="5565075at2759"/>